<keyword evidence="3" id="KW-1185">Reference proteome</keyword>
<dbReference type="RefSeq" id="WP_085886947.1">
    <property type="nucleotide sequence ID" value="NZ_FWFN01000002.1"/>
</dbReference>
<name>A0A1X6YPF9_9RHOB</name>
<keyword evidence="1" id="KW-0472">Membrane</keyword>
<reference evidence="2 3" key="1">
    <citation type="submission" date="2017-03" db="EMBL/GenBank/DDBJ databases">
        <authorList>
            <person name="Afonso C.L."/>
            <person name="Miller P.J."/>
            <person name="Scott M.A."/>
            <person name="Spackman E."/>
            <person name="Goraichik I."/>
            <person name="Dimitrov K.M."/>
            <person name="Suarez D.L."/>
            <person name="Swayne D.E."/>
        </authorList>
    </citation>
    <scope>NUCLEOTIDE SEQUENCE [LARGE SCALE GENOMIC DNA]</scope>
    <source>
        <strain evidence="2 3">CECT 7751</strain>
    </source>
</reference>
<sequence length="1107" mass="116712">MHKLKPQPQALAARPRHHRVLGRLARVLLLLVLLAGLGAGLGGLRFLLRGEPLVAPPWLRERIETRLEAQVPGLEIAFSKLSVVFEEAWHPRLRVRDLNMILPESGSRVVLNQATTRLAPGPLLRGRLQPQEITVEGAQLRVRRNADGRFDLMSPDQGAEARERDIALVLAELKASLATRDLAALDRIEGLGLTLVYEDLRADRSWSVDGGRIVLDRDGAALVIRGDFSLLGGRSYATLIETSYTTRLDSNSGEFQLSVEDMPAEDLATQSPALAWLGVLRAPLSGALRLSLEEDGAVGPLYATLQIGRGVVRPSEGTRPIPFDSARSYFSFDPATQMLRFSELSVASPVVSLLAEGAFRLGTAPDGGVQMTGQLAAREIVADPADIFAAPLRLERAEADLRLRFDPFELTLGELILTEGAHVMRADGQLVADETGWSLGLEGALTAAGQDPEGGGGPGATLSPDDVLGFWPPAVADKSRDWVARNLLEARLTNLQFGLRAAQDAPPQIQLGFDFDDTTLIFMKTMPPLQQARGRAVLSNRRFAVQADAGHAEVPGGGRIDAAGSTFVVPNVRQKPADGELGLRLTGALGDMLTLLDRDPLNLLSKSGRSPDLAQGQARLAASLSLPLLKKVPLEAISLQYAGEVRDVESDTLAPGHMLRAPLLQVTGDNDHLRVAGQGTLDGVGFDGAWQTDIGPGSGPSTVAARLRLDAEGAEGLGLALPPGTLRGAAQADLSLELPRDAPMRFEIESDLAGLGLSVPSLGWSLPQAAKGTVRAEGEMGPDGVRVEAMRLEAPGLTLSGALTATQGGRLGAVRLDRLAVGRWLDVAAQVTPRGAGQAPGLAITGGRVDLTQRPDLPQGGGSGAMDVALDRLQFTDTLAVTGLRGALSAGGAARGQGRFRGRINGGAEVVAQLNGGRIRIEAADASAALADAGYLKRGNGGSLVLDLVPTGAPGTYDGSLRITDIRIQEAGAVAELLNALSIVGLLEQLSGPGILFGTVEAEFRLSPDRLTVTRASAVGASMGVSLDGIYDMAADQLQMQGVVSPLYMLNGIGALLTRKGEGLIGFNFDIDGPASAPRVRVNPLSIFTPAMFREIFRRPPPDPGAQ</sequence>
<dbReference type="OrthoDB" id="7161641at2"/>
<dbReference type="Proteomes" id="UP000193963">
    <property type="component" value="Unassembled WGS sequence"/>
</dbReference>
<evidence type="ECO:0000256" key="1">
    <source>
        <dbReference type="SAM" id="Phobius"/>
    </source>
</evidence>
<accession>A0A1X6YPF9</accession>
<dbReference type="EMBL" id="FWFN01000002">
    <property type="protein sequence ID" value="SLN27326.1"/>
    <property type="molecule type" value="Genomic_DNA"/>
</dbReference>
<gene>
    <name evidence="2" type="ORF">PSM7751_01044</name>
</gene>
<protein>
    <submittedName>
        <fullName evidence="2">Uncharacterized protein</fullName>
    </submittedName>
</protein>
<proteinExistence type="predicted"/>
<dbReference type="AlphaFoldDB" id="A0A1X6YPF9"/>
<feature type="transmembrane region" description="Helical" evidence="1">
    <location>
        <begin position="24"/>
        <end position="48"/>
    </location>
</feature>
<keyword evidence="1" id="KW-1133">Transmembrane helix</keyword>
<keyword evidence="1" id="KW-0812">Transmembrane</keyword>
<organism evidence="2 3">
    <name type="scientific">Pseudooceanicola marinus</name>
    <dbReference type="NCBI Taxonomy" id="396013"/>
    <lineage>
        <taxon>Bacteria</taxon>
        <taxon>Pseudomonadati</taxon>
        <taxon>Pseudomonadota</taxon>
        <taxon>Alphaproteobacteria</taxon>
        <taxon>Rhodobacterales</taxon>
        <taxon>Paracoccaceae</taxon>
        <taxon>Pseudooceanicola</taxon>
    </lineage>
</organism>
<evidence type="ECO:0000313" key="3">
    <source>
        <dbReference type="Proteomes" id="UP000193963"/>
    </source>
</evidence>
<evidence type="ECO:0000313" key="2">
    <source>
        <dbReference type="EMBL" id="SLN27326.1"/>
    </source>
</evidence>